<keyword evidence="2" id="KW-1185">Reference proteome</keyword>
<keyword evidence="1" id="KW-1133">Transmembrane helix</keyword>
<proteinExistence type="predicted"/>
<keyword evidence="1" id="KW-0812">Transmembrane</keyword>
<dbReference type="Proteomes" id="UP000887574">
    <property type="component" value="Unplaced"/>
</dbReference>
<evidence type="ECO:0000313" key="2">
    <source>
        <dbReference type="Proteomes" id="UP000887574"/>
    </source>
</evidence>
<protein>
    <submittedName>
        <fullName evidence="3">Uncharacterized protein</fullName>
    </submittedName>
</protein>
<evidence type="ECO:0000313" key="3">
    <source>
        <dbReference type="WBParaSite" id="jg14419"/>
    </source>
</evidence>
<dbReference type="WBParaSite" id="jg14419">
    <property type="protein sequence ID" value="jg14419"/>
    <property type="gene ID" value="jg14419"/>
</dbReference>
<name>A0A915D1D1_9BILA</name>
<accession>A0A915D1D1</accession>
<feature type="transmembrane region" description="Helical" evidence="1">
    <location>
        <begin position="87"/>
        <end position="107"/>
    </location>
</feature>
<organism evidence="2 3">
    <name type="scientific">Ditylenchus dipsaci</name>
    <dbReference type="NCBI Taxonomy" id="166011"/>
    <lineage>
        <taxon>Eukaryota</taxon>
        <taxon>Metazoa</taxon>
        <taxon>Ecdysozoa</taxon>
        <taxon>Nematoda</taxon>
        <taxon>Chromadorea</taxon>
        <taxon>Rhabditida</taxon>
        <taxon>Tylenchina</taxon>
        <taxon>Tylenchomorpha</taxon>
        <taxon>Sphaerularioidea</taxon>
        <taxon>Anguinidae</taxon>
        <taxon>Anguininae</taxon>
        <taxon>Ditylenchus</taxon>
    </lineage>
</organism>
<dbReference type="AlphaFoldDB" id="A0A915D1D1"/>
<reference evidence="3" key="1">
    <citation type="submission" date="2022-11" db="UniProtKB">
        <authorList>
            <consortium name="WormBaseParasite"/>
        </authorList>
    </citation>
    <scope>IDENTIFICATION</scope>
</reference>
<evidence type="ECO:0000256" key="1">
    <source>
        <dbReference type="SAM" id="Phobius"/>
    </source>
</evidence>
<sequence length="129" mass="14870">MEFNPISISFYYNNLFHVHSYQLKCEDDNDHDELNETQPLLTHPSLTHDDYGAYEDDPEAHLDSPTFCETCLVTCMHYCDYVVTLNMLFVVIAASGAVLYLFTNVLFGVSSHKRLLFDFFICLCSCTFL</sequence>
<keyword evidence="1" id="KW-0472">Membrane</keyword>